<proteinExistence type="predicted"/>
<dbReference type="OrthoDB" id="45365at2759"/>
<dbReference type="AlphaFoldDB" id="X6NF53"/>
<sequence>MKQTASDKQRGWMLLDTTGDVPSPRKSSTLVYHDGCLYLFGGNYKEKCLNDFYKYDIKSRCWSQIVVKGKIPSARDRHSLTLVNEESLVLFGGFGGEQEFLNDLWSFDIKSKTWTLLPEQGSIPSPRLFFFFF</sequence>
<evidence type="ECO:0000313" key="3">
    <source>
        <dbReference type="EMBL" id="ETO23967.1"/>
    </source>
</evidence>
<dbReference type="Gene3D" id="2.120.10.80">
    <property type="entry name" value="Kelch-type beta propeller"/>
    <property type="match status" value="1"/>
</dbReference>
<dbReference type="InterPro" id="IPR015915">
    <property type="entry name" value="Kelch-typ_b-propeller"/>
</dbReference>
<dbReference type="PANTHER" id="PTHR46093:SF18">
    <property type="entry name" value="FIBRONECTIN TYPE-III DOMAIN-CONTAINING PROTEIN"/>
    <property type="match status" value="1"/>
</dbReference>
<accession>X6NF53</accession>
<dbReference type="EMBL" id="ASPP01009561">
    <property type="protein sequence ID" value="ETO23967.1"/>
    <property type="molecule type" value="Genomic_DNA"/>
</dbReference>
<dbReference type="Pfam" id="PF24681">
    <property type="entry name" value="Kelch_KLHDC2_KLHL20_DRC7"/>
    <property type="match status" value="1"/>
</dbReference>
<evidence type="ECO:0000313" key="4">
    <source>
        <dbReference type="Proteomes" id="UP000023152"/>
    </source>
</evidence>
<dbReference type="OMA" id="NLETGRW"/>
<keyword evidence="1" id="KW-0880">Kelch repeat</keyword>
<gene>
    <name evidence="3" type="ORF">RFI_13191</name>
</gene>
<comment type="caution">
    <text evidence="3">The sequence shown here is derived from an EMBL/GenBank/DDBJ whole genome shotgun (WGS) entry which is preliminary data.</text>
</comment>
<dbReference type="Proteomes" id="UP000023152">
    <property type="component" value="Unassembled WGS sequence"/>
</dbReference>
<keyword evidence="4" id="KW-1185">Reference proteome</keyword>
<protein>
    <submittedName>
        <fullName evidence="3">Uncharacterized protein</fullName>
    </submittedName>
</protein>
<dbReference type="PANTHER" id="PTHR46093">
    <property type="entry name" value="ACYL-COA-BINDING DOMAIN-CONTAINING PROTEIN 5"/>
    <property type="match status" value="1"/>
</dbReference>
<evidence type="ECO:0000256" key="1">
    <source>
        <dbReference type="ARBA" id="ARBA00022441"/>
    </source>
</evidence>
<reference evidence="3 4" key="1">
    <citation type="journal article" date="2013" name="Curr. Biol.">
        <title>The Genome of the Foraminiferan Reticulomyxa filosa.</title>
        <authorList>
            <person name="Glockner G."/>
            <person name="Hulsmann N."/>
            <person name="Schleicher M."/>
            <person name="Noegel A.A."/>
            <person name="Eichinger L."/>
            <person name="Gallinger C."/>
            <person name="Pawlowski J."/>
            <person name="Sierra R."/>
            <person name="Euteneuer U."/>
            <person name="Pillet L."/>
            <person name="Moustafa A."/>
            <person name="Platzer M."/>
            <person name="Groth M."/>
            <person name="Szafranski K."/>
            <person name="Schliwa M."/>
        </authorList>
    </citation>
    <scope>NUCLEOTIDE SEQUENCE [LARGE SCALE GENOMIC DNA]</scope>
</reference>
<evidence type="ECO:0000256" key="2">
    <source>
        <dbReference type="ARBA" id="ARBA00022737"/>
    </source>
</evidence>
<keyword evidence="2" id="KW-0677">Repeat</keyword>
<name>X6NF53_RETFI</name>
<organism evidence="3 4">
    <name type="scientific">Reticulomyxa filosa</name>
    <dbReference type="NCBI Taxonomy" id="46433"/>
    <lineage>
        <taxon>Eukaryota</taxon>
        <taxon>Sar</taxon>
        <taxon>Rhizaria</taxon>
        <taxon>Retaria</taxon>
        <taxon>Foraminifera</taxon>
        <taxon>Monothalamids</taxon>
        <taxon>Reticulomyxidae</taxon>
        <taxon>Reticulomyxa</taxon>
    </lineage>
</organism>
<dbReference type="SUPFAM" id="SSF117281">
    <property type="entry name" value="Kelch motif"/>
    <property type="match status" value="1"/>
</dbReference>